<evidence type="ECO:0000313" key="2">
    <source>
        <dbReference type="EMBL" id="KAG0659907.1"/>
    </source>
</evidence>
<dbReference type="GO" id="GO:0009691">
    <property type="term" value="P:cytokinin biosynthetic process"/>
    <property type="evidence" value="ECO:0007669"/>
    <property type="project" value="InterPro"/>
</dbReference>
<feature type="compositionally biased region" description="Pro residues" evidence="1">
    <location>
        <begin position="1"/>
        <end position="12"/>
    </location>
</feature>
<comment type="caution">
    <text evidence="2">The sequence shown here is derived from an EMBL/GenBank/DDBJ whole genome shotgun (WGS) entry which is preliminary data.</text>
</comment>
<dbReference type="Gene3D" id="3.40.50.450">
    <property type="match status" value="1"/>
</dbReference>
<dbReference type="SUPFAM" id="SSF102405">
    <property type="entry name" value="MCP/YpsA-like"/>
    <property type="match status" value="1"/>
</dbReference>
<dbReference type="GO" id="GO:0005829">
    <property type="term" value="C:cytosol"/>
    <property type="evidence" value="ECO:0007669"/>
    <property type="project" value="TreeGrafter"/>
</dbReference>
<dbReference type="GO" id="GO:0016799">
    <property type="term" value="F:hydrolase activity, hydrolyzing N-glycosyl compounds"/>
    <property type="evidence" value="ECO:0007669"/>
    <property type="project" value="TreeGrafter"/>
</dbReference>
<dbReference type="OrthoDB" id="414463at2759"/>
<feature type="region of interest" description="Disordered" evidence="1">
    <location>
        <begin position="494"/>
        <end position="541"/>
    </location>
</feature>
<reference evidence="2 3" key="1">
    <citation type="submission" date="2020-11" db="EMBL/GenBank/DDBJ databases">
        <title>Kefir isolates.</title>
        <authorList>
            <person name="Marcisauskas S."/>
            <person name="Kim Y."/>
            <person name="Blasche S."/>
        </authorList>
    </citation>
    <scope>NUCLEOTIDE SEQUENCE [LARGE SCALE GENOMIC DNA]</scope>
    <source>
        <strain evidence="2 3">KR</strain>
    </source>
</reference>
<feature type="compositionally biased region" description="Acidic residues" evidence="1">
    <location>
        <begin position="518"/>
        <end position="533"/>
    </location>
</feature>
<evidence type="ECO:0000313" key="3">
    <source>
        <dbReference type="Proteomes" id="UP000777482"/>
    </source>
</evidence>
<dbReference type="NCBIfam" id="TIGR00730">
    <property type="entry name" value="Rossman fold protein, TIGR00730 family"/>
    <property type="match status" value="1"/>
</dbReference>
<evidence type="ECO:0000256" key="1">
    <source>
        <dbReference type="SAM" id="MobiDB-lite"/>
    </source>
</evidence>
<sequence length="541" mass="57142">MTGTSPSPPAPTPSASTSRTQSITVFCGSSPGKDPIYLDAAAQLATELARNEITLIYGGGTKGLMGKIANSALDAGGKVHGIIPAAFLSAEAPDRSANTRPNEVETVVGSMHERKKLSEPDVRADYLSDAFIGLPGGYGTLEEVAEMTTWSQIGVHLKPVILLNVNNFYSSLRDFINNAVSSGFIGAKQANLLVFVDGPSASVSLATGATNGMTAATPGDAQKQEDSSSGSDFDWGRAALLAIQAWHAKGAGGAEPYSFEWSDDKKKAEGVLEANCVVDSLLLSTNDTQGLARRASMAAASSPAPTPTATATATPAPESALLTVEDKQLLAATTTHEKLLVSQAVFEKGTADWKGVAGLLKGHKLINAQVRGNAWFEPKRLARLWTALMHETGHEETLQFAAQDSELRAIAHHYYMARVRELYAGMEACQDQFRSVAHLQFSLTIPSLFEGPIIFSEIEELKEGKLDWKLTQPDRVAPPGTTNSPLKVLPAQLPPLADLPKLPPSTTPMDATAGEPKPEEEGEEADVQMEEDGAAAAAAAA</sequence>
<evidence type="ECO:0008006" key="4">
    <source>
        <dbReference type="Google" id="ProtNLM"/>
    </source>
</evidence>
<dbReference type="Proteomes" id="UP000777482">
    <property type="component" value="Unassembled WGS sequence"/>
</dbReference>
<dbReference type="Pfam" id="PF03641">
    <property type="entry name" value="Lysine_decarbox"/>
    <property type="match status" value="1"/>
</dbReference>
<organism evidence="2 3">
    <name type="scientific">Rhodotorula mucilaginosa</name>
    <name type="common">Yeast</name>
    <name type="synonym">Rhodotorula rubra</name>
    <dbReference type="NCBI Taxonomy" id="5537"/>
    <lineage>
        <taxon>Eukaryota</taxon>
        <taxon>Fungi</taxon>
        <taxon>Dikarya</taxon>
        <taxon>Basidiomycota</taxon>
        <taxon>Pucciniomycotina</taxon>
        <taxon>Microbotryomycetes</taxon>
        <taxon>Sporidiobolales</taxon>
        <taxon>Sporidiobolaceae</taxon>
        <taxon>Rhodotorula</taxon>
    </lineage>
</organism>
<dbReference type="PANTHER" id="PTHR31223">
    <property type="entry name" value="LOG FAMILY PROTEIN YJL055W"/>
    <property type="match status" value="1"/>
</dbReference>
<protein>
    <recommendedName>
        <fullName evidence="4">Lysine decarboxylase</fullName>
    </recommendedName>
</protein>
<dbReference type="PANTHER" id="PTHR31223:SF70">
    <property type="entry name" value="LOG FAMILY PROTEIN YJL055W"/>
    <property type="match status" value="1"/>
</dbReference>
<dbReference type="InterPro" id="IPR005269">
    <property type="entry name" value="LOG"/>
</dbReference>
<feature type="region of interest" description="Disordered" evidence="1">
    <location>
        <begin position="1"/>
        <end position="20"/>
    </location>
</feature>
<gene>
    <name evidence="2" type="ORF">C6P46_004847</name>
</gene>
<dbReference type="EMBL" id="PUHQ01000049">
    <property type="protein sequence ID" value="KAG0659907.1"/>
    <property type="molecule type" value="Genomic_DNA"/>
</dbReference>
<accession>A0A9P6VYY7</accession>
<proteinExistence type="predicted"/>
<keyword evidence="3" id="KW-1185">Reference proteome</keyword>
<name>A0A9P6VYY7_RHOMI</name>
<dbReference type="InterPro" id="IPR031100">
    <property type="entry name" value="LOG_fam"/>
</dbReference>
<dbReference type="AlphaFoldDB" id="A0A9P6VYY7"/>